<comment type="cofactor">
    <cofactor evidence="11">
        <name>Mg(2+)</name>
        <dbReference type="ChEBI" id="CHEBI:18420"/>
    </cofactor>
    <text evidence="11">Binds a second Mg(2+) ion via substrate during catalysis.</text>
</comment>
<reference evidence="17 18" key="1">
    <citation type="submission" date="2020-04" db="EMBL/GenBank/DDBJ databases">
        <authorList>
            <person name="Zhang R."/>
            <person name="Schippers A."/>
        </authorList>
    </citation>
    <scope>NUCLEOTIDE SEQUENCE [LARGE SCALE GENOMIC DNA]</scope>
    <source>
        <strain evidence="17 18">DSM 109850</strain>
    </source>
</reference>
<evidence type="ECO:0000256" key="9">
    <source>
        <dbReference type="ARBA" id="ARBA00023239"/>
    </source>
</evidence>
<dbReference type="Pfam" id="PF00113">
    <property type="entry name" value="Enolase_C"/>
    <property type="match status" value="1"/>
</dbReference>
<evidence type="ECO:0000256" key="11">
    <source>
        <dbReference type="HAMAP-Rule" id="MF_00318"/>
    </source>
</evidence>
<dbReference type="SFLD" id="SFLDF00002">
    <property type="entry name" value="enolase"/>
    <property type="match status" value="1"/>
</dbReference>
<evidence type="ECO:0000256" key="7">
    <source>
        <dbReference type="ARBA" id="ARBA00022842"/>
    </source>
</evidence>
<keyword evidence="6 11" id="KW-0479">Metal-binding</keyword>
<feature type="binding site" evidence="13">
    <location>
        <position position="386"/>
    </location>
    <ligand>
        <name>substrate</name>
    </ligand>
</feature>
<dbReference type="GO" id="GO:0009986">
    <property type="term" value="C:cell surface"/>
    <property type="evidence" value="ECO:0007669"/>
    <property type="project" value="UniProtKB-SubCell"/>
</dbReference>
<dbReference type="Proteomes" id="UP000533476">
    <property type="component" value="Unassembled WGS sequence"/>
</dbReference>
<dbReference type="InterPro" id="IPR000941">
    <property type="entry name" value="Enolase"/>
</dbReference>
<comment type="pathway">
    <text evidence="1 11">Carbohydrate degradation; glycolysis; pyruvate from D-glyceraldehyde 3-phosphate: step 4/5.</text>
</comment>
<gene>
    <name evidence="11 17" type="primary">eno</name>
    <name evidence="17" type="ORF">HIJ39_07260</name>
</gene>
<evidence type="ECO:0000256" key="1">
    <source>
        <dbReference type="ARBA" id="ARBA00005031"/>
    </source>
</evidence>
<feature type="domain" description="Enolase N-terminal" evidence="16">
    <location>
        <begin position="5"/>
        <end position="134"/>
    </location>
</feature>
<keyword evidence="9 11" id="KW-0456">Lyase</keyword>
<dbReference type="PANTHER" id="PTHR11902:SF1">
    <property type="entry name" value="ENOLASE"/>
    <property type="match status" value="1"/>
</dbReference>
<dbReference type="PRINTS" id="PR00148">
    <property type="entry name" value="ENOLASE"/>
</dbReference>
<evidence type="ECO:0000313" key="17">
    <source>
        <dbReference type="EMBL" id="NMP22148.1"/>
    </source>
</evidence>
<protein>
    <recommendedName>
        <fullName evidence="4 11">Enolase</fullName>
        <ecNumber evidence="3 11">4.2.1.11</ecNumber>
    </recommendedName>
    <alternativeName>
        <fullName evidence="11">2-phospho-D-glycerate hydro-lyase</fullName>
    </alternativeName>
    <alternativeName>
        <fullName evidence="11">2-phosphoglycerate dehydratase</fullName>
    </alternativeName>
</protein>
<feature type="active site" description="Proton donor" evidence="11 12">
    <location>
        <position position="205"/>
    </location>
</feature>
<dbReference type="InterPro" id="IPR036849">
    <property type="entry name" value="Enolase-like_C_sf"/>
</dbReference>
<dbReference type="Pfam" id="PF03952">
    <property type="entry name" value="Enolase_N"/>
    <property type="match status" value="1"/>
</dbReference>
<evidence type="ECO:0000256" key="8">
    <source>
        <dbReference type="ARBA" id="ARBA00023152"/>
    </source>
</evidence>
<evidence type="ECO:0000256" key="13">
    <source>
        <dbReference type="PIRSR" id="PIRSR001400-2"/>
    </source>
</evidence>
<dbReference type="GO" id="GO:0006096">
    <property type="term" value="P:glycolytic process"/>
    <property type="evidence" value="ECO:0007669"/>
    <property type="project" value="UniProtKB-UniRule"/>
</dbReference>
<dbReference type="NCBIfam" id="TIGR01060">
    <property type="entry name" value="eno"/>
    <property type="match status" value="1"/>
</dbReference>
<dbReference type="GO" id="GO:0000015">
    <property type="term" value="C:phosphopyruvate hydratase complex"/>
    <property type="evidence" value="ECO:0007669"/>
    <property type="project" value="InterPro"/>
</dbReference>
<comment type="subcellular location">
    <subcellularLocation>
        <location evidence="11">Cytoplasm</location>
    </subcellularLocation>
    <subcellularLocation>
        <location evidence="11">Secreted</location>
    </subcellularLocation>
    <subcellularLocation>
        <location evidence="11">Cell surface</location>
    </subcellularLocation>
    <text evidence="11">Fractions of enolase are present in both the cytoplasm and on the cell surface.</text>
</comment>
<keyword evidence="17" id="KW-0670">Pyruvate</keyword>
<feature type="binding site" evidence="11">
    <location>
        <position position="364"/>
    </location>
    <ligand>
        <name>(2R)-2-phosphoglycerate</name>
        <dbReference type="ChEBI" id="CHEBI:58289"/>
    </ligand>
</feature>
<dbReference type="HAMAP" id="MF_00318">
    <property type="entry name" value="Enolase"/>
    <property type="match status" value="1"/>
</dbReference>
<dbReference type="SUPFAM" id="SSF51604">
    <property type="entry name" value="Enolase C-terminal domain-like"/>
    <property type="match status" value="1"/>
</dbReference>
<dbReference type="EC" id="4.2.1.11" evidence="3 11"/>
<dbReference type="UniPathway" id="UPA00109">
    <property type="reaction ID" value="UER00187"/>
</dbReference>
<feature type="binding site" evidence="13">
    <location>
        <position position="164"/>
    </location>
    <ligand>
        <name>substrate</name>
    </ligand>
</feature>
<evidence type="ECO:0000256" key="4">
    <source>
        <dbReference type="ARBA" id="ARBA00017068"/>
    </source>
</evidence>
<feature type="binding site" evidence="11">
    <location>
        <position position="386"/>
    </location>
    <ligand>
        <name>(2R)-2-phosphoglycerate</name>
        <dbReference type="ChEBI" id="CHEBI:58289"/>
    </ligand>
</feature>
<dbReference type="InterPro" id="IPR020809">
    <property type="entry name" value="Enolase_CS"/>
</dbReference>
<feature type="binding site" evidence="13">
    <location>
        <position position="155"/>
    </location>
    <ligand>
        <name>substrate</name>
    </ligand>
</feature>
<dbReference type="SFLD" id="SFLDS00001">
    <property type="entry name" value="Enolase"/>
    <property type="match status" value="1"/>
</dbReference>
<evidence type="ECO:0000256" key="14">
    <source>
        <dbReference type="PIRSR" id="PIRSR001400-3"/>
    </source>
</evidence>
<comment type="function">
    <text evidence="11">Catalyzes the reversible conversion of 2-phosphoglycerate (2-PG) into phosphoenolpyruvate (PEP). It is essential for the degradation of carbohydrates via glycolysis.</text>
</comment>
<sequence>MNDTIRQIQAVEILDSRGNPTVAVRVGLEDGTEAWARVPSGASTGAHEAVEVRDGGRRYGGKGVLNVIRHVNDVIAPVLLGQAAHHQDGIDQQLLELDGTQQKSRLGANALLGVSMAVMHAAAASFQQPLYRYLGGVQARTLPVPLLNVLNGGAHADNNVDIQEFMIVPAGAGTFSEAMQMASETYHALKGLLKERGLRTAVGDEGGFAPDLNGDREALDLLVEAIQRAGLRPGEDVALALDVAANELYHQGSYRLGDETKSADALIAWYQELIKAYPIVSLEDGLSEDDWDGWKHLNQALGQQIQLVGDDLFVTNPSRIQRGLDEDVANAVLIKLNQIGTVSETLEAMRMTARRGWRAVVSHRSGETEDTTIADLTVATNSGQIKTGAPARSERVAKYNRLLMIEAQDTGLEFAGWEAFRR</sequence>
<feature type="binding site" evidence="11">
    <location>
        <position position="365"/>
    </location>
    <ligand>
        <name>(2R)-2-phosphoglycerate</name>
        <dbReference type="ChEBI" id="CHEBI:58289"/>
    </ligand>
</feature>
<dbReference type="RefSeq" id="WP_169098183.1">
    <property type="nucleotide sequence ID" value="NZ_JABBVZ010000017.1"/>
</dbReference>
<evidence type="ECO:0000313" key="18">
    <source>
        <dbReference type="Proteomes" id="UP000533476"/>
    </source>
</evidence>
<comment type="catalytic activity">
    <reaction evidence="10">
        <text>(2R)-2-phosphoglycerate = phosphoenolpyruvate + H2O</text>
        <dbReference type="Rhea" id="RHEA:10164"/>
        <dbReference type="ChEBI" id="CHEBI:15377"/>
        <dbReference type="ChEBI" id="CHEBI:58289"/>
        <dbReference type="ChEBI" id="CHEBI:58702"/>
        <dbReference type="EC" id="4.2.1.11"/>
    </reaction>
    <physiologicalReaction direction="left-to-right" evidence="10">
        <dbReference type="Rhea" id="RHEA:10165"/>
    </physiologicalReaction>
</comment>
<dbReference type="InterPro" id="IPR020811">
    <property type="entry name" value="Enolase_N"/>
</dbReference>
<keyword evidence="7 11" id="KW-0460">Magnesium</keyword>
<dbReference type="EMBL" id="JABBVZ010000017">
    <property type="protein sequence ID" value="NMP22148.1"/>
    <property type="molecule type" value="Genomic_DNA"/>
</dbReference>
<feature type="binding site" evidence="11 14">
    <location>
        <position position="242"/>
    </location>
    <ligand>
        <name>Mg(2+)</name>
        <dbReference type="ChEBI" id="CHEBI:18420"/>
    </ligand>
</feature>
<dbReference type="PANTHER" id="PTHR11902">
    <property type="entry name" value="ENOLASE"/>
    <property type="match status" value="1"/>
</dbReference>
<dbReference type="InterPro" id="IPR029017">
    <property type="entry name" value="Enolase-like_N"/>
</dbReference>
<feature type="binding site" evidence="11 14">
    <location>
        <position position="310"/>
    </location>
    <ligand>
        <name>Mg(2+)</name>
        <dbReference type="ChEBI" id="CHEBI:18420"/>
    </ligand>
</feature>
<dbReference type="Gene3D" id="3.30.390.10">
    <property type="entry name" value="Enolase-like, N-terminal domain"/>
    <property type="match status" value="1"/>
</dbReference>
<dbReference type="CDD" id="cd03313">
    <property type="entry name" value="enolase"/>
    <property type="match status" value="1"/>
</dbReference>
<dbReference type="AlphaFoldDB" id="A0A7Y0L2K4"/>
<dbReference type="InterPro" id="IPR020810">
    <property type="entry name" value="Enolase_C"/>
</dbReference>
<dbReference type="PIRSF" id="PIRSF001400">
    <property type="entry name" value="Enolase"/>
    <property type="match status" value="1"/>
</dbReference>
<keyword evidence="11" id="KW-0963">Cytoplasm</keyword>
<evidence type="ECO:0000256" key="6">
    <source>
        <dbReference type="ARBA" id="ARBA00022723"/>
    </source>
</evidence>
<dbReference type="SFLD" id="SFLDG00178">
    <property type="entry name" value="enolase"/>
    <property type="match status" value="1"/>
</dbReference>
<feature type="domain" description="Enolase C-terminal TIM barrel" evidence="15">
    <location>
        <begin position="139"/>
        <end position="422"/>
    </location>
</feature>
<dbReference type="PROSITE" id="PS00164">
    <property type="entry name" value="ENOLASE"/>
    <property type="match status" value="1"/>
</dbReference>
<evidence type="ECO:0000259" key="16">
    <source>
        <dbReference type="SMART" id="SM01193"/>
    </source>
</evidence>
<feature type="binding site" evidence="11">
    <location>
        <position position="163"/>
    </location>
    <ligand>
        <name>(2R)-2-phosphoglycerate</name>
        <dbReference type="ChEBI" id="CHEBI:58289"/>
    </ligand>
</feature>
<evidence type="ECO:0000256" key="2">
    <source>
        <dbReference type="ARBA" id="ARBA00009604"/>
    </source>
</evidence>
<dbReference type="SMART" id="SM01193">
    <property type="entry name" value="Enolase_N"/>
    <property type="match status" value="1"/>
</dbReference>
<dbReference type="GO" id="GO:0005576">
    <property type="term" value="C:extracellular region"/>
    <property type="evidence" value="ECO:0007669"/>
    <property type="project" value="UniProtKB-SubCell"/>
</dbReference>
<feature type="binding site" evidence="13">
    <location>
        <begin position="362"/>
        <end position="365"/>
    </location>
    <ligand>
        <name>substrate</name>
    </ligand>
</feature>
<comment type="similarity">
    <text evidence="2 11">Belongs to the enolase family.</text>
</comment>
<keyword evidence="18" id="KW-1185">Reference proteome</keyword>
<dbReference type="GO" id="GO:0000287">
    <property type="term" value="F:magnesium ion binding"/>
    <property type="evidence" value="ECO:0007669"/>
    <property type="project" value="UniProtKB-UniRule"/>
</dbReference>
<keyword evidence="5 11" id="KW-0964">Secreted</keyword>
<keyword evidence="8 11" id="KW-0324">Glycolysis</keyword>
<feature type="binding site" evidence="11">
    <location>
        <position position="335"/>
    </location>
    <ligand>
        <name>(2R)-2-phosphoglycerate</name>
        <dbReference type="ChEBI" id="CHEBI:58289"/>
    </ligand>
</feature>
<feature type="active site" description="Proton acceptor" evidence="11 12">
    <location>
        <position position="335"/>
    </location>
</feature>
<organism evidence="17 18">
    <name type="scientific">Sulfobacillus harzensis</name>
    <dbReference type="NCBI Taxonomy" id="2729629"/>
    <lineage>
        <taxon>Bacteria</taxon>
        <taxon>Bacillati</taxon>
        <taxon>Bacillota</taxon>
        <taxon>Clostridia</taxon>
        <taxon>Eubacteriales</taxon>
        <taxon>Clostridiales Family XVII. Incertae Sedis</taxon>
        <taxon>Sulfobacillus</taxon>
    </lineage>
</organism>
<dbReference type="Gene3D" id="3.20.20.120">
    <property type="entry name" value="Enolase-like C-terminal domain"/>
    <property type="match status" value="1"/>
</dbReference>
<comment type="caution">
    <text evidence="17">The sequence shown here is derived from an EMBL/GenBank/DDBJ whole genome shotgun (WGS) entry which is preliminary data.</text>
</comment>
<feature type="binding site" evidence="11 14">
    <location>
        <position position="283"/>
    </location>
    <ligand>
        <name>Mg(2+)</name>
        <dbReference type="ChEBI" id="CHEBI:18420"/>
    </ligand>
</feature>
<dbReference type="SUPFAM" id="SSF54826">
    <property type="entry name" value="Enolase N-terminal domain-like"/>
    <property type="match status" value="1"/>
</dbReference>
<proteinExistence type="inferred from homology"/>
<dbReference type="GO" id="GO:0004634">
    <property type="term" value="F:phosphopyruvate hydratase activity"/>
    <property type="evidence" value="ECO:0007669"/>
    <property type="project" value="UniProtKB-UniRule"/>
</dbReference>
<evidence type="ECO:0000256" key="5">
    <source>
        <dbReference type="ARBA" id="ARBA00022525"/>
    </source>
</evidence>
<evidence type="ECO:0000256" key="10">
    <source>
        <dbReference type="ARBA" id="ARBA00048951"/>
    </source>
</evidence>
<name>A0A7Y0L2K4_9FIRM</name>
<evidence type="ECO:0000256" key="3">
    <source>
        <dbReference type="ARBA" id="ARBA00012058"/>
    </source>
</evidence>
<evidence type="ECO:0000256" key="12">
    <source>
        <dbReference type="PIRSR" id="PIRSR001400-1"/>
    </source>
</evidence>
<accession>A0A7Y0L2K4</accession>
<feature type="binding site" evidence="13">
    <location>
        <position position="283"/>
    </location>
    <ligand>
        <name>substrate</name>
    </ligand>
</feature>
<dbReference type="SMART" id="SM01192">
    <property type="entry name" value="Enolase_C"/>
    <property type="match status" value="1"/>
</dbReference>
<feature type="binding site" evidence="13">
    <location>
        <position position="310"/>
    </location>
    <ligand>
        <name>substrate</name>
    </ligand>
</feature>
<evidence type="ECO:0000259" key="15">
    <source>
        <dbReference type="SMART" id="SM01192"/>
    </source>
</evidence>
<comment type="cofactor">
    <cofactor evidence="14">
        <name>Mg(2+)</name>
        <dbReference type="ChEBI" id="CHEBI:18420"/>
    </cofactor>
    <text evidence="14">Mg(2+) is required for catalysis and for stabilizing the dimer.</text>
</comment>